<dbReference type="Proteomes" id="UP001652264">
    <property type="component" value="Unassembled WGS sequence"/>
</dbReference>
<dbReference type="InterPro" id="IPR018691">
    <property type="entry name" value="DUF2188"/>
</dbReference>
<feature type="compositionally biased region" description="Basic and acidic residues" evidence="1">
    <location>
        <begin position="18"/>
        <end position="27"/>
    </location>
</feature>
<sequence>MPKGNDNDRYVVPNNDRGGWDVKKENAQRASAHARTQAEAEARAKEIAENAGGGDVRVQRRDGRWRDSDTTPSGNESRKRDTKH</sequence>
<evidence type="ECO:0000313" key="3">
    <source>
        <dbReference type="Proteomes" id="UP001652264"/>
    </source>
</evidence>
<dbReference type="Pfam" id="PF09954">
    <property type="entry name" value="DUF2188"/>
    <property type="match status" value="1"/>
</dbReference>
<feature type="compositionally biased region" description="Basic and acidic residues" evidence="1">
    <location>
        <begin position="57"/>
        <end position="69"/>
    </location>
</feature>
<dbReference type="RefSeq" id="WP_141861679.1">
    <property type="nucleotide sequence ID" value="NZ_BMNV01000004.1"/>
</dbReference>
<feature type="compositionally biased region" description="Basic and acidic residues" evidence="1">
    <location>
        <begin position="36"/>
        <end position="48"/>
    </location>
</feature>
<dbReference type="EMBL" id="JANVAD010000001">
    <property type="protein sequence ID" value="MCS6521315.1"/>
    <property type="molecule type" value="Genomic_DNA"/>
</dbReference>
<dbReference type="GeneID" id="95324234"/>
<evidence type="ECO:0000256" key="1">
    <source>
        <dbReference type="SAM" id="MobiDB-lite"/>
    </source>
</evidence>
<protein>
    <submittedName>
        <fullName evidence="2">DUF2188 domain-containing protein</fullName>
    </submittedName>
</protein>
<keyword evidence="3" id="KW-1185">Reference proteome</keyword>
<feature type="region of interest" description="Disordered" evidence="1">
    <location>
        <begin position="1"/>
        <end position="84"/>
    </location>
</feature>
<comment type="caution">
    <text evidence="2">The sequence shown here is derived from an EMBL/GenBank/DDBJ whole genome shotgun (WGS) entry which is preliminary data.</text>
</comment>
<organism evidence="2 3">
    <name type="scientific">Curtobacterium citreum</name>
    <dbReference type="NCBI Taxonomy" id="2036"/>
    <lineage>
        <taxon>Bacteria</taxon>
        <taxon>Bacillati</taxon>
        <taxon>Actinomycetota</taxon>
        <taxon>Actinomycetes</taxon>
        <taxon>Micrococcales</taxon>
        <taxon>Microbacteriaceae</taxon>
        <taxon>Curtobacterium</taxon>
    </lineage>
</organism>
<gene>
    <name evidence="2" type="ORF">NYQ28_01900</name>
</gene>
<accession>A0ABT2HDN4</accession>
<name>A0ABT2HDN4_9MICO</name>
<reference evidence="2 3" key="1">
    <citation type="submission" date="2022-08" db="EMBL/GenBank/DDBJ databases">
        <title>Taxonomy of Curtobacterium flaccumfaciens.</title>
        <authorList>
            <person name="Osdaghi E."/>
            <person name="Taghavi S.M."/>
            <person name="Hamidizade M."/>
            <person name="Abachi H."/>
            <person name="Fazliarab A."/>
            <person name="Baeyen S."/>
            <person name="Portier P."/>
            <person name="Van Vaerenbergh J."/>
            <person name="Jacques M.-A."/>
        </authorList>
    </citation>
    <scope>NUCLEOTIDE SEQUENCE [LARGE SCALE GENOMIC DNA]</scope>
    <source>
        <strain evidence="2 3">LMG8786T</strain>
    </source>
</reference>
<proteinExistence type="predicted"/>
<evidence type="ECO:0000313" key="2">
    <source>
        <dbReference type="EMBL" id="MCS6521315.1"/>
    </source>
</evidence>